<dbReference type="PANTHER" id="PTHR13136:SF16">
    <property type="entry name" value="KAT8 REGULATORY NSL COMPLEX SUBUNIT 3"/>
    <property type="match status" value="1"/>
</dbReference>
<feature type="non-terminal residue" evidence="3">
    <location>
        <position position="1"/>
    </location>
</feature>
<name>A0AAV4C2K4_9GAST</name>
<feature type="compositionally biased region" description="Low complexity" evidence="1">
    <location>
        <begin position="762"/>
        <end position="777"/>
    </location>
</feature>
<evidence type="ECO:0000256" key="1">
    <source>
        <dbReference type="SAM" id="MobiDB-lite"/>
    </source>
</evidence>
<feature type="compositionally biased region" description="Basic and acidic residues" evidence="1">
    <location>
        <begin position="1143"/>
        <end position="1155"/>
    </location>
</feature>
<dbReference type="PANTHER" id="PTHR13136">
    <property type="entry name" value="TESTIS DEVELOPMENT PROTEIN PRTD"/>
    <property type="match status" value="1"/>
</dbReference>
<dbReference type="EMBL" id="BLXT01005777">
    <property type="protein sequence ID" value="GFO25842.1"/>
    <property type="molecule type" value="Genomic_DNA"/>
</dbReference>
<organism evidence="3 4">
    <name type="scientific">Plakobranchus ocellatus</name>
    <dbReference type="NCBI Taxonomy" id="259542"/>
    <lineage>
        <taxon>Eukaryota</taxon>
        <taxon>Metazoa</taxon>
        <taxon>Spiralia</taxon>
        <taxon>Lophotrochozoa</taxon>
        <taxon>Mollusca</taxon>
        <taxon>Gastropoda</taxon>
        <taxon>Heterobranchia</taxon>
        <taxon>Euthyneura</taxon>
        <taxon>Panpulmonata</taxon>
        <taxon>Sacoglossa</taxon>
        <taxon>Placobranchoidea</taxon>
        <taxon>Plakobranchidae</taxon>
        <taxon>Plakobranchus</taxon>
    </lineage>
</organism>
<sequence>MASVPKENASAVSQRYMTFSQRMSNELNIVSIDHCYAKPWSSHPDASNARPLQMLFMEKFSRQLAVEQQGPEDVFVDVDGEEASPPALYDVSKARAMMSDCDRHASSLRPDFSETKEDWEDHIASIRTSWSVKQNRIFAKVMKILQADRLARLSIIDTKNEPIQRRLQIDKAAKRIRFAFGNIGWDKTLTLWLHNLLLDKLRGQLLTSYLEVLQKLKAKVPSLIDRLMDGISSKQGTLASESLSGLLKRNWDPVINSINQQKLKKLPENPLLLFIPGPPISPSNPVGNKRQKFWQNQLASMGKVINVVPINNDTNMPVGNCVENMVATTRSKILEMKGHFPGRLIVLIGWNIGALVALHVSLVEVVHAVVCIGFPTMGISGNRGEVDDTIYNCKTPTLFVVGQHASATNLDCLEDIRERLRVETGLVLVGGTDDQLRMTHSKKRSCGLTQAMVDRCIMEEMYEFLGNALFQVIVQPDSMGEIEVAKKHQKKRKHKDMSSTAGSQTIDSIAKPTKKIKTMKVTNVGAAASTGPALVANKRSVPKKRLGKMSTDGRTLDQKPLLHLTLPVIASKPVEKPSASKPSLSEAAAIASAPELSTLLQSIKTTSEQALVSTGSFISSKISSSAATSLLGTSSSTVPTTTALTLSKFLASTSFLKGSPFVQSSDLTLEDPDTELDAKLNTDPSSDIELEDLPDKEDSPVKNQTQQQQPQILIRTGPSSSSFSIPLTFSMASRALKCGTTMKLANSGLGLQQVHQLLTTTANNSSSSSSSQNMSLSGEHSTLQSITSVAANTKPNTSFEPVAQPVSSPETSNMISPSLASVQDLPKASVINIGNDTVYLKETPPSKTCAPGTVSIDLGQIASSNSVKLPSSSKISLIPSMRHIPLSISSLVSSSSEITQAPSPASFPRASLISQTQNQQLILSSKSQPRFALSSPVHLLASTLASDSLTPKTAGAAHTVAPISPQFGLSRMSSSQLLSSLSSSAGVIRFKVASPLSSTVEGSKIESKQLSQGKDETDGHSGSVDQNSDPFAKASKLPAFIDLTDDNSPPSTKQASKTVTALSGSQTLSLLSMKSIGKSSLPNLSLTSNTGNKCKQASNQCFTSSATFQLTPVLQKTLQTKADVVMTGTKTFSFHSSSASTTQEKESHESNDDMNKTMPPSSLVSPSKASSSSTALPSPGSKSNKSSISYTAKPKTVLSSVASTRTRRIKVPKQYDL</sequence>
<comment type="caution">
    <text evidence="3">The sequence shown here is derived from an EMBL/GenBank/DDBJ whole genome shotgun (WGS) entry which is preliminary data.</text>
</comment>
<gene>
    <name evidence="3" type="ORF">PoB_005234700</name>
</gene>
<evidence type="ECO:0000313" key="4">
    <source>
        <dbReference type="Proteomes" id="UP000735302"/>
    </source>
</evidence>
<keyword evidence="4" id="KW-1185">Reference proteome</keyword>
<dbReference type="Pfam" id="PF23154">
    <property type="entry name" value="KANSL3_1st"/>
    <property type="match status" value="1"/>
</dbReference>
<dbReference type="InterPro" id="IPR029058">
    <property type="entry name" value="AB_hydrolase_fold"/>
</dbReference>
<dbReference type="InterPro" id="IPR026555">
    <property type="entry name" value="NSL3/Tex30"/>
</dbReference>
<evidence type="ECO:0000259" key="2">
    <source>
        <dbReference type="Pfam" id="PF23154"/>
    </source>
</evidence>
<dbReference type="Proteomes" id="UP000735302">
    <property type="component" value="Unassembled WGS sequence"/>
</dbReference>
<dbReference type="AlphaFoldDB" id="A0AAV4C2K4"/>
<dbReference type="SUPFAM" id="SSF53474">
    <property type="entry name" value="alpha/beta-Hydrolases"/>
    <property type="match status" value="1"/>
</dbReference>
<evidence type="ECO:0000313" key="3">
    <source>
        <dbReference type="EMBL" id="GFO25842.1"/>
    </source>
</evidence>
<protein>
    <submittedName>
        <fullName evidence="3">Kat8 regulatory nsl complex subunit 3-like</fullName>
    </submittedName>
</protein>
<feature type="compositionally biased region" description="Acidic residues" evidence="1">
    <location>
        <begin position="686"/>
        <end position="695"/>
    </location>
</feature>
<dbReference type="InterPro" id="IPR056519">
    <property type="entry name" value="KANSL3_1st"/>
</dbReference>
<accession>A0AAV4C2K4</accession>
<reference evidence="3 4" key="1">
    <citation type="journal article" date="2021" name="Elife">
        <title>Chloroplast acquisition without the gene transfer in kleptoplastic sea slugs, Plakobranchus ocellatus.</title>
        <authorList>
            <person name="Maeda T."/>
            <person name="Takahashi S."/>
            <person name="Yoshida T."/>
            <person name="Shimamura S."/>
            <person name="Takaki Y."/>
            <person name="Nagai Y."/>
            <person name="Toyoda A."/>
            <person name="Suzuki Y."/>
            <person name="Arimoto A."/>
            <person name="Ishii H."/>
            <person name="Satoh N."/>
            <person name="Nishiyama T."/>
            <person name="Hasebe M."/>
            <person name="Maruyama T."/>
            <person name="Minagawa J."/>
            <person name="Obokata J."/>
            <person name="Shigenobu S."/>
        </authorList>
    </citation>
    <scope>NUCLEOTIDE SEQUENCE [LARGE SCALE GENOMIC DNA]</scope>
</reference>
<feature type="region of interest" description="Disordered" evidence="1">
    <location>
        <begin position="1135"/>
        <end position="1217"/>
    </location>
</feature>
<feature type="domain" description="KANSL3 helical" evidence="2">
    <location>
        <begin position="116"/>
        <end position="229"/>
    </location>
</feature>
<dbReference type="GO" id="GO:0045944">
    <property type="term" value="P:positive regulation of transcription by RNA polymerase II"/>
    <property type="evidence" value="ECO:0007669"/>
    <property type="project" value="TreeGrafter"/>
</dbReference>
<feature type="compositionally biased region" description="Basic and acidic residues" evidence="1">
    <location>
        <begin position="1003"/>
        <end position="1019"/>
    </location>
</feature>
<feature type="region of interest" description="Disordered" evidence="1">
    <location>
        <begin position="675"/>
        <end position="718"/>
    </location>
</feature>
<dbReference type="GO" id="GO:0044545">
    <property type="term" value="C:NSL complex"/>
    <property type="evidence" value="ECO:0007669"/>
    <property type="project" value="TreeGrafter"/>
</dbReference>
<feature type="compositionally biased region" description="Low complexity" evidence="1">
    <location>
        <begin position="1159"/>
        <end position="1189"/>
    </location>
</feature>
<feature type="region of interest" description="Disordered" evidence="1">
    <location>
        <begin position="762"/>
        <end position="815"/>
    </location>
</feature>
<feature type="compositionally biased region" description="Polar residues" evidence="1">
    <location>
        <begin position="778"/>
        <end position="815"/>
    </location>
</feature>
<proteinExistence type="predicted"/>
<feature type="region of interest" description="Disordered" evidence="1">
    <location>
        <begin position="1001"/>
        <end position="1029"/>
    </location>
</feature>